<evidence type="ECO:0000313" key="1">
    <source>
        <dbReference type="EMBL" id="UQS87234.1"/>
    </source>
</evidence>
<keyword evidence="2" id="KW-1185">Reference proteome</keyword>
<gene>
    <name evidence="1" type="ORF">MOO44_03485</name>
</gene>
<protein>
    <submittedName>
        <fullName evidence="1">Uncharacterized protein</fullName>
    </submittedName>
</protein>
<dbReference type="AlphaFoldDB" id="A0A976RT59"/>
<dbReference type="RefSeq" id="WP_260117034.1">
    <property type="nucleotide sequence ID" value="NZ_CP093361.1"/>
</dbReference>
<dbReference type="KEGG" id="lbe:MOO44_03485"/>
<sequence>MINIKQHIRMYAETAVENHDLVSTEDVRSIAQPDHKSWNVAVNNFQNNNRTVQITLSPVDNSSEYRVLDSNDNPIWQGQFTEANFNSIIQNVLMKLNII</sequence>
<name>A0A976RT59_9LACO</name>
<organism evidence="1 2">
    <name type="scientific">Nicoliella spurrieriana</name>
    <dbReference type="NCBI Taxonomy" id="2925830"/>
    <lineage>
        <taxon>Bacteria</taxon>
        <taxon>Bacillati</taxon>
        <taxon>Bacillota</taxon>
        <taxon>Bacilli</taxon>
        <taxon>Lactobacillales</taxon>
        <taxon>Lactobacillaceae</taxon>
        <taxon>Nicoliella</taxon>
    </lineage>
</organism>
<evidence type="ECO:0000313" key="2">
    <source>
        <dbReference type="Proteomes" id="UP000831181"/>
    </source>
</evidence>
<dbReference type="Proteomes" id="UP000831181">
    <property type="component" value="Chromosome"/>
</dbReference>
<accession>A0A976RT59</accession>
<proteinExistence type="predicted"/>
<reference evidence="1" key="1">
    <citation type="journal article" date="2022" name="Int. J. Syst. Evol. Microbiol.">
        <title>Apilactobacillus apisilvae sp. nov., Nicolia spurrieriana gen. nov. sp. nov., Bombilactobacillus folatiphilus sp. nov. and Bombilactobacillus thymidiniphilus sp. nov., four new lactic acid bacterial isolates from stingless bees Tetragonula carbonaria and Austroplebeia australis.</title>
        <authorList>
            <person name="Oliphant S.A."/>
            <person name="Watson-Haigh N.S."/>
            <person name="Sumby K.M."/>
            <person name="Gardner J."/>
            <person name="Groom S."/>
            <person name="Jiranek V."/>
        </authorList>
    </citation>
    <scope>NUCLEOTIDE SEQUENCE</scope>
    <source>
        <strain evidence="1">SGEP1_A5</strain>
    </source>
</reference>
<dbReference type="EMBL" id="CP093361">
    <property type="protein sequence ID" value="UQS87234.1"/>
    <property type="molecule type" value="Genomic_DNA"/>
</dbReference>